<dbReference type="EMBL" id="FRAP01000002">
    <property type="protein sequence ID" value="SHK06258.1"/>
    <property type="molecule type" value="Genomic_DNA"/>
</dbReference>
<name>A0A1M6PE69_PSETH</name>
<gene>
    <name evidence="3" type="ORF">SAMN05443637_102216</name>
</gene>
<sequence length="64" mass="6624">MDGMTDPAILETVYALLAGSGVAVAVVLLLLGVRRLVQRRPAGRALEQSAPEASGAVEDAALHR</sequence>
<keyword evidence="2" id="KW-1133">Transmembrane helix</keyword>
<keyword evidence="2" id="KW-0812">Transmembrane</keyword>
<keyword evidence="4" id="KW-1185">Reference proteome</keyword>
<proteinExistence type="predicted"/>
<accession>A0A1M6PE69</accession>
<evidence type="ECO:0000256" key="2">
    <source>
        <dbReference type="SAM" id="Phobius"/>
    </source>
</evidence>
<evidence type="ECO:0000313" key="4">
    <source>
        <dbReference type="Proteomes" id="UP000184363"/>
    </source>
</evidence>
<feature type="transmembrane region" description="Helical" evidence="2">
    <location>
        <begin position="12"/>
        <end position="33"/>
    </location>
</feature>
<dbReference type="Proteomes" id="UP000184363">
    <property type="component" value="Unassembled WGS sequence"/>
</dbReference>
<reference evidence="3 4" key="1">
    <citation type="submission" date="2016-11" db="EMBL/GenBank/DDBJ databases">
        <authorList>
            <person name="Jaros S."/>
            <person name="Januszkiewicz K."/>
            <person name="Wedrychowicz H."/>
        </authorList>
    </citation>
    <scope>NUCLEOTIDE SEQUENCE [LARGE SCALE GENOMIC DNA]</scope>
    <source>
        <strain evidence="3 4">DSM 43832</strain>
    </source>
</reference>
<protein>
    <submittedName>
        <fullName evidence="3">Uncharacterized protein</fullName>
    </submittedName>
</protein>
<dbReference type="AlphaFoldDB" id="A0A1M6PE69"/>
<dbReference type="STRING" id="1848.SAMN05443637_102216"/>
<evidence type="ECO:0000313" key="3">
    <source>
        <dbReference type="EMBL" id="SHK06258.1"/>
    </source>
</evidence>
<evidence type="ECO:0000256" key="1">
    <source>
        <dbReference type="SAM" id="MobiDB-lite"/>
    </source>
</evidence>
<keyword evidence="2" id="KW-0472">Membrane</keyword>
<organism evidence="3 4">
    <name type="scientific">Pseudonocardia thermophila</name>
    <dbReference type="NCBI Taxonomy" id="1848"/>
    <lineage>
        <taxon>Bacteria</taxon>
        <taxon>Bacillati</taxon>
        <taxon>Actinomycetota</taxon>
        <taxon>Actinomycetes</taxon>
        <taxon>Pseudonocardiales</taxon>
        <taxon>Pseudonocardiaceae</taxon>
        <taxon>Pseudonocardia</taxon>
    </lineage>
</organism>
<feature type="region of interest" description="Disordered" evidence="1">
    <location>
        <begin position="43"/>
        <end position="64"/>
    </location>
</feature>